<keyword evidence="2" id="KW-0808">Transferase</keyword>
<keyword evidence="3" id="KW-1185">Reference proteome</keyword>
<organism evidence="2 3">
    <name type="scientific">Phyllosticta capitalensis</name>
    <dbReference type="NCBI Taxonomy" id="121624"/>
    <lineage>
        <taxon>Eukaryota</taxon>
        <taxon>Fungi</taxon>
        <taxon>Dikarya</taxon>
        <taxon>Ascomycota</taxon>
        <taxon>Pezizomycotina</taxon>
        <taxon>Dothideomycetes</taxon>
        <taxon>Dothideomycetes incertae sedis</taxon>
        <taxon>Botryosphaeriales</taxon>
        <taxon>Phyllostictaceae</taxon>
        <taxon>Phyllosticta</taxon>
    </lineage>
</organism>
<dbReference type="InterPro" id="IPR015424">
    <property type="entry name" value="PyrdxlP-dep_Trfase"/>
</dbReference>
<evidence type="ECO:0000313" key="2">
    <source>
        <dbReference type="EMBL" id="KAK8223159.1"/>
    </source>
</evidence>
<dbReference type="SUPFAM" id="SSF53383">
    <property type="entry name" value="PLP-dependent transferases"/>
    <property type="match status" value="1"/>
</dbReference>
<dbReference type="Proteomes" id="UP001492380">
    <property type="component" value="Unassembled WGS sequence"/>
</dbReference>
<dbReference type="GO" id="GO:0016740">
    <property type="term" value="F:transferase activity"/>
    <property type="evidence" value="ECO:0007669"/>
    <property type="project" value="UniProtKB-KW"/>
</dbReference>
<dbReference type="EMBL" id="JBBWRZ010000014">
    <property type="protein sequence ID" value="KAK8223159.1"/>
    <property type="molecule type" value="Genomic_DNA"/>
</dbReference>
<dbReference type="Gene3D" id="3.90.1150.10">
    <property type="entry name" value="Aspartate Aminotransferase, domain 1"/>
    <property type="match status" value="1"/>
</dbReference>
<dbReference type="PANTHER" id="PTHR43586:SF21">
    <property type="entry name" value="PYRIDOXAL PHOSPHATE (PLP)-DEPENDENT ASPARTATE AMINOTRANSFERASE SUPERFAMILY"/>
    <property type="match status" value="1"/>
</dbReference>
<comment type="caution">
    <text evidence="2">The sequence shown here is derived from an EMBL/GenBank/DDBJ whole genome shotgun (WGS) entry which is preliminary data.</text>
</comment>
<dbReference type="PANTHER" id="PTHR43586">
    <property type="entry name" value="CYSTEINE DESULFURASE"/>
    <property type="match status" value="1"/>
</dbReference>
<accession>A0ABR1Y935</accession>
<dbReference type="InterPro" id="IPR015422">
    <property type="entry name" value="PyrdxlP-dep_Trfase_small"/>
</dbReference>
<sequence>MSSTFDVAAIREKFPALKQKQLFFDNAGGSQILGDVVDAIVSYLTTTNVQLGASYAVGQESTRKYSQGVTAAAKYINADPDEVVIGSSTTQLLRNLSEALDFSPGDEIIVSALDHEANIAPWVALAAARSLTLKWWTLPPGTANPILTPSSLVPLLSARTRLVTCTHASNILGTIQPIAALADTVHTVPGALFQVDGVAYAPHGRLDMRALGVDFYTFSWYKVYGPHVSLLYGRRGAHEASVRSLGHFFNPSQTLEQKLGLAGSNYELTASIPVVAAYMEQVGEHIAAHEQRLQSILLDYLRSKPDAITIFGVPEADREKRVPTVSWIVKGRSSREVVEAVEKASDFAFRWGHFYSKRLLDDVLQAGEHGIIRFSMVHYNTEEEVKLFVETFDRVVFG</sequence>
<proteinExistence type="predicted"/>
<feature type="domain" description="Aminotransferase class V" evidence="1">
    <location>
        <begin position="23"/>
        <end position="388"/>
    </location>
</feature>
<name>A0ABR1Y935_9PEZI</name>
<protein>
    <submittedName>
        <fullName evidence="2">Pyridoxal phosphate-dependent transferase</fullName>
    </submittedName>
</protein>
<dbReference type="InterPro" id="IPR000192">
    <property type="entry name" value="Aminotrans_V_dom"/>
</dbReference>
<dbReference type="InterPro" id="IPR015421">
    <property type="entry name" value="PyrdxlP-dep_Trfase_major"/>
</dbReference>
<evidence type="ECO:0000259" key="1">
    <source>
        <dbReference type="Pfam" id="PF00266"/>
    </source>
</evidence>
<reference evidence="2 3" key="1">
    <citation type="submission" date="2024-04" db="EMBL/GenBank/DDBJ databases">
        <title>Phyllosticta paracitricarpa is synonymous to the EU quarantine fungus P. citricarpa based on phylogenomic analyses.</title>
        <authorList>
            <consortium name="Lawrence Berkeley National Laboratory"/>
            <person name="Van Ingen-Buijs V.A."/>
            <person name="Van Westerhoven A.C."/>
            <person name="Haridas S."/>
            <person name="Skiadas P."/>
            <person name="Martin F."/>
            <person name="Groenewald J.Z."/>
            <person name="Crous P.W."/>
            <person name="Seidl M.F."/>
        </authorList>
    </citation>
    <scope>NUCLEOTIDE SEQUENCE [LARGE SCALE GENOMIC DNA]</scope>
    <source>
        <strain evidence="2 3">CBS 123374</strain>
    </source>
</reference>
<gene>
    <name evidence="2" type="ORF">HDK90DRAFT_113733</name>
</gene>
<dbReference type="Pfam" id="PF00266">
    <property type="entry name" value="Aminotran_5"/>
    <property type="match status" value="1"/>
</dbReference>
<evidence type="ECO:0000313" key="3">
    <source>
        <dbReference type="Proteomes" id="UP001492380"/>
    </source>
</evidence>
<dbReference type="Gene3D" id="3.40.640.10">
    <property type="entry name" value="Type I PLP-dependent aspartate aminotransferase-like (Major domain)"/>
    <property type="match status" value="1"/>
</dbReference>